<evidence type="ECO:0000256" key="3">
    <source>
        <dbReference type="ARBA" id="ARBA00023163"/>
    </source>
</evidence>
<feature type="domain" description="HTH tetR-type" evidence="5">
    <location>
        <begin position="12"/>
        <end position="72"/>
    </location>
</feature>
<dbReference type="GO" id="GO:0003700">
    <property type="term" value="F:DNA-binding transcription factor activity"/>
    <property type="evidence" value="ECO:0007669"/>
    <property type="project" value="TreeGrafter"/>
</dbReference>
<evidence type="ECO:0000313" key="7">
    <source>
        <dbReference type="Proteomes" id="UP000256269"/>
    </source>
</evidence>
<keyword evidence="1" id="KW-0805">Transcription regulation</keyword>
<dbReference type="InterPro" id="IPR009057">
    <property type="entry name" value="Homeodomain-like_sf"/>
</dbReference>
<comment type="caution">
    <text evidence="6">The sequence shown here is derived from an EMBL/GenBank/DDBJ whole genome shotgun (WGS) entry which is preliminary data.</text>
</comment>
<dbReference type="Gene3D" id="1.10.10.60">
    <property type="entry name" value="Homeodomain-like"/>
    <property type="match status" value="1"/>
</dbReference>
<dbReference type="PANTHER" id="PTHR30055">
    <property type="entry name" value="HTH-TYPE TRANSCRIPTIONAL REGULATOR RUTR"/>
    <property type="match status" value="1"/>
</dbReference>
<name>A0A3E0HEY5_9PSEU</name>
<dbReference type="GO" id="GO:0000976">
    <property type="term" value="F:transcription cis-regulatory region binding"/>
    <property type="evidence" value="ECO:0007669"/>
    <property type="project" value="TreeGrafter"/>
</dbReference>
<evidence type="ECO:0000313" key="6">
    <source>
        <dbReference type="EMBL" id="REH43834.1"/>
    </source>
</evidence>
<keyword evidence="7" id="KW-1185">Reference proteome</keyword>
<dbReference type="InterPro" id="IPR036271">
    <property type="entry name" value="Tet_transcr_reg_TetR-rel_C_sf"/>
</dbReference>
<dbReference type="Proteomes" id="UP000256269">
    <property type="component" value="Unassembled WGS sequence"/>
</dbReference>
<sequence>MRSNDGRTFTETARRTQITQAAIDVIAEIGYAKASIRKIAERVGVAMSVVLYHFASKDELVQAIINHAYREAIDAIVPELELERTAAGKLRTYILANAFFLRTHRTQYAAVMDIGMSYRTADGDLVNSLSIDPELMAGFTKLDVATILRQGQESGEFCDFDVERTATAIRGAVINGPIMEVMLNPEFDLDGYAEELVALFDRATRRG</sequence>
<accession>A0A3E0HEY5</accession>
<dbReference type="Pfam" id="PF00440">
    <property type="entry name" value="TetR_N"/>
    <property type="match status" value="1"/>
</dbReference>
<dbReference type="PRINTS" id="PR00455">
    <property type="entry name" value="HTHTETR"/>
</dbReference>
<dbReference type="EMBL" id="QUNO01000009">
    <property type="protein sequence ID" value="REH43834.1"/>
    <property type="molecule type" value="Genomic_DNA"/>
</dbReference>
<gene>
    <name evidence="6" type="ORF">BCF44_109380</name>
</gene>
<feature type="DNA-binding region" description="H-T-H motif" evidence="4">
    <location>
        <begin position="35"/>
        <end position="54"/>
    </location>
</feature>
<dbReference type="PROSITE" id="PS50977">
    <property type="entry name" value="HTH_TETR_2"/>
    <property type="match status" value="1"/>
</dbReference>
<keyword evidence="3" id="KW-0804">Transcription</keyword>
<dbReference type="InterPro" id="IPR001647">
    <property type="entry name" value="HTH_TetR"/>
</dbReference>
<dbReference type="PANTHER" id="PTHR30055:SF234">
    <property type="entry name" value="HTH-TYPE TRANSCRIPTIONAL REGULATOR BETI"/>
    <property type="match status" value="1"/>
</dbReference>
<dbReference type="AlphaFoldDB" id="A0A3E0HEY5"/>
<dbReference type="InterPro" id="IPR050109">
    <property type="entry name" value="HTH-type_TetR-like_transc_reg"/>
</dbReference>
<dbReference type="SUPFAM" id="SSF46689">
    <property type="entry name" value="Homeodomain-like"/>
    <property type="match status" value="1"/>
</dbReference>
<evidence type="ECO:0000259" key="5">
    <source>
        <dbReference type="PROSITE" id="PS50977"/>
    </source>
</evidence>
<proteinExistence type="predicted"/>
<dbReference type="RefSeq" id="WP_211353251.1">
    <property type="nucleotide sequence ID" value="NZ_CP144375.1"/>
</dbReference>
<protein>
    <submittedName>
        <fullName evidence="6">AcrR family transcriptional regulator</fullName>
    </submittedName>
</protein>
<dbReference type="Gene3D" id="1.10.357.10">
    <property type="entry name" value="Tetracycline Repressor, domain 2"/>
    <property type="match status" value="1"/>
</dbReference>
<organism evidence="6 7">
    <name type="scientific">Kutzneria buriramensis</name>
    <dbReference type="NCBI Taxonomy" id="1045776"/>
    <lineage>
        <taxon>Bacteria</taxon>
        <taxon>Bacillati</taxon>
        <taxon>Actinomycetota</taxon>
        <taxon>Actinomycetes</taxon>
        <taxon>Pseudonocardiales</taxon>
        <taxon>Pseudonocardiaceae</taxon>
        <taxon>Kutzneria</taxon>
    </lineage>
</organism>
<reference evidence="6 7" key="1">
    <citation type="submission" date="2018-08" db="EMBL/GenBank/DDBJ databases">
        <title>Genomic Encyclopedia of Archaeal and Bacterial Type Strains, Phase II (KMG-II): from individual species to whole genera.</title>
        <authorList>
            <person name="Goeker M."/>
        </authorList>
    </citation>
    <scope>NUCLEOTIDE SEQUENCE [LARGE SCALE GENOMIC DNA]</scope>
    <source>
        <strain evidence="6 7">DSM 45791</strain>
    </source>
</reference>
<keyword evidence="2 4" id="KW-0238">DNA-binding</keyword>
<evidence type="ECO:0000256" key="2">
    <source>
        <dbReference type="ARBA" id="ARBA00023125"/>
    </source>
</evidence>
<evidence type="ECO:0000256" key="4">
    <source>
        <dbReference type="PROSITE-ProRule" id="PRU00335"/>
    </source>
</evidence>
<dbReference type="SUPFAM" id="SSF48498">
    <property type="entry name" value="Tetracyclin repressor-like, C-terminal domain"/>
    <property type="match status" value="1"/>
</dbReference>
<evidence type="ECO:0000256" key="1">
    <source>
        <dbReference type="ARBA" id="ARBA00023015"/>
    </source>
</evidence>